<dbReference type="SUPFAM" id="SSF51905">
    <property type="entry name" value="FAD/NAD(P)-binding domain"/>
    <property type="match status" value="1"/>
</dbReference>
<accession>A0A5M6ZJY3</accession>
<dbReference type="PANTHER" id="PTHR43734:SF7">
    <property type="entry name" value="4,4'-DIAPONEUROSPORENE OXYGENASE"/>
    <property type="match status" value="1"/>
</dbReference>
<keyword evidence="4 5" id="KW-0560">Oxidoreductase</keyword>
<evidence type="ECO:0000256" key="1">
    <source>
        <dbReference type="ARBA" id="ARBA00004829"/>
    </source>
</evidence>
<dbReference type="InterPro" id="IPR002937">
    <property type="entry name" value="Amino_oxidase"/>
</dbReference>
<evidence type="ECO:0000256" key="4">
    <source>
        <dbReference type="ARBA" id="ARBA00023002"/>
    </source>
</evidence>
<dbReference type="EMBL" id="VWOJ01000002">
    <property type="protein sequence ID" value="KAA5804044.1"/>
    <property type="molecule type" value="Genomic_DNA"/>
</dbReference>
<dbReference type="AlphaFoldDB" id="A0A5M6ZJY3"/>
<evidence type="ECO:0000256" key="5">
    <source>
        <dbReference type="RuleBase" id="RU362075"/>
    </source>
</evidence>
<proteinExistence type="inferred from homology"/>
<dbReference type="GO" id="GO:0016491">
    <property type="term" value="F:oxidoreductase activity"/>
    <property type="evidence" value="ECO:0007669"/>
    <property type="project" value="UniProtKB-KW"/>
</dbReference>
<dbReference type="InterPro" id="IPR036188">
    <property type="entry name" value="FAD/NAD-bd_sf"/>
</dbReference>
<feature type="domain" description="Amine oxidase" evidence="7">
    <location>
        <begin position="17"/>
        <end position="491"/>
    </location>
</feature>
<dbReference type="NCBIfam" id="TIGR02734">
    <property type="entry name" value="crtI_fam"/>
    <property type="match status" value="1"/>
</dbReference>
<sequence>MSGARGPDRAVIIGAGMGGLAAAIDLAARGVPVTLVESAPEPGGKMRTLEAGGAAIDAGPTVLTLRAGFEQLFADAGASLADHVSLTRAERLARHAWGDDQGFDLYPDPERSVDEAGRFAGAAQARAFARFLRDGQKLYEALEPSFLFASRPSPPGLTLRMLAQNPAGVTTLRPFSALWDVLGGYFPDARLRQLYGRYATYCGSSPFEAPATLMMIAALEQQGVWFVDGGMTQLSRAMAGLARALGAQLRYDTKAEAVLTAHGRVSGVRLAGGEIIAARAVLANGDPDALRAGCLGPAAAQAMAPAHGPRSLSAVVWTGVGEAEGFALERHNVFFSGDYRAEFGALFDEQRMPDDPTIYICAQDRGAGPAPRGAERFLILINAPPDGERRAYGLQETGSWLTQVKARLRASGLTLELDAYQTTAPDGFAARFPGTGGALYGRALHGWRAAFARPGAKTRLPGLYLAGGGTHPGPGVPTSMLSGRTAARAILADFASTPRWRPAGIAGSTPTPSARTDASASS</sequence>
<evidence type="ECO:0000259" key="7">
    <source>
        <dbReference type="Pfam" id="PF01593"/>
    </source>
</evidence>
<dbReference type="GO" id="GO:0016117">
    <property type="term" value="P:carotenoid biosynthetic process"/>
    <property type="evidence" value="ECO:0007669"/>
    <property type="project" value="UniProtKB-KW"/>
</dbReference>
<keyword evidence="9" id="KW-1185">Reference proteome</keyword>
<organism evidence="8 9">
    <name type="scientific">Alkalicaulis satelles</name>
    <dbReference type="NCBI Taxonomy" id="2609175"/>
    <lineage>
        <taxon>Bacteria</taxon>
        <taxon>Pseudomonadati</taxon>
        <taxon>Pseudomonadota</taxon>
        <taxon>Alphaproteobacteria</taxon>
        <taxon>Maricaulales</taxon>
        <taxon>Maricaulaceae</taxon>
        <taxon>Alkalicaulis</taxon>
    </lineage>
</organism>
<evidence type="ECO:0000313" key="8">
    <source>
        <dbReference type="EMBL" id="KAA5804044.1"/>
    </source>
</evidence>
<feature type="region of interest" description="Disordered" evidence="6">
    <location>
        <begin position="501"/>
        <end position="522"/>
    </location>
</feature>
<keyword evidence="3 5" id="KW-0125">Carotenoid biosynthesis</keyword>
<dbReference type="InterPro" id="IPR014105">
    <property type="entry name" value="Carotenoid/retinoid_OxRdtase"/>
</dbReference>
<evidence type="ECO:0000256" key="3">
    <source>
        <dbReference type="ARBA" id="ARBA00022746"/>
    </source>
</evidence>
<feature type="compositionally biased region" description="Polar residues" evidence="6">
    <location>
        <begin position="508"/>
        <end position="522"/>
    </location>
</feature>
<dbReference type="Gene3D" id="3.50.50.60">
    <property type="entry name" value="FAD/NAD(P)-binding domain"/>
    <property type="match status" value="2"/>
</dbReference>
<name>A0A5M6ZJY3_9PROT</name>
<reference evidence="8 9" key="1">
    <citation type="submission" date="2019-09" db="EMBL/GenBank/DDBJ databases">
        <authorList>
            <person name="Kevbrin V."/>
            <person name="Grouzdev D.S."/>
        </authorList>
    </citation>
    <scope>NUCLEOTIDE SEQUENCE [LARGE SCALE GENOMIC DNA]</scope>
    <source>
        <strain evidence="8 9">G-192</strain>
    </source>
</reference>
<evidence type="ECO:0000256" key="6">
    <source>
        <dbReference type="SAM" id="MobiDB-lite"/>
    </source>
</evidence>
<protein>
    <submittedName>
        <fullName evidence="8">Phytoene desaturase</fullName>
    </submittedName>
</protein>
<dbReference type="Proteomes" id="UP000325122">
    <property type="component" value="Unassembled WGS sequence"/>
</dbReference>
<dbReference type="PANTHER" id="PTHR43734">
    <property type="entry name" value="PHYTOENE DESATURASE"/>
    <property type="match status" value="1"/>
</dbReference>
<dbReference type="NCBIfam" id="NF045637">
    <property type="entry name" value="carotdesatCrtDProt"/>
    <property type="match status" value="1"/>
</dbReference>
<gene>
    <name evidence="8" type="primary">crtI</name>
    <name evidence="8" type="ORF">F1654_09710</name>
</gene>
<evidence type="ECO:0000256" key="2">
    <source>
        <dbReference type="ARBA" id="ARBA00006046"/>
    </source>
</evidence>
<dbReference type="InterPro" id="IPR054841">
    <property type="entry name" value="carotdesatCrtD"/>
</dbReference>
<comment type="caution">
    <text evidence="8">The sequence shown here is derived from an EMBL/GenBank/DDBJ whole genome shotgun (WGS) entry which is preliminary data.</text>
</comment>
<comment type="pathway">
    <text evidence="1 5">Carotenoid biosynthesis.</text>
</comment>
<dbReference type="Pfam" id="PF01593">
    <property type="entry name" value="Amino_oxidase"/>
    <property type="match status" value="1"/>
</dbReference>
<evidence type="ECO:0000313" key="9">
    <source>
        <dbReference type="Proteomes" id="UP000325122"/>
    </source>
</evidence>
<comment type="similarity">
    <text evidence="2 5">Belongs to the carotenoid/retinoid oxidoreductase family.</text>
</comment>